<evidence type="ECO:0000313" key="2">
    <source>
        <dbReference type="EMBL" id="CAB4687356.1"/>
    </source>
</evidence>
<accession>A0A6J6NM94</accession>
<proteinExistence type="predicted"/>
<dbReference type="AlphaFoldDB" id="A0A6J6NM94"/>
<sequence>MNWAVQITFAAGIVTVTPAFLAPMLLSQFQPVKVWFAGGVIAVPAASVGVAPEFKPVSVVGTVPDPAPALYDN</sequence>
<keyword evidence="1" id="KW-0472">Membrane</keyword>
<name>A0A6J6NM94_9ZZZZ</name>
<keyword evidence="1" id="KW-1133">Transmembrane helix</keyword>
<feature type="transmembrane region" description="Helical" evidence="1">
    <location>
        <begin position="6"/>
        <end position="26"/>
    </location>
</feature>
<keyword evidence="1" id="KW-0812">Transmembrane</keyword>
<protein>
    <submittedName>
        <fullName evidence="2">Unannotated protein</fullName>
    </submittedName>
</protein>
<gene>
    <name evidence="2" type="ORF">UFOPK2334_01530</name>
</gene>
<organism evidence="2">
    <name type="scientific">freshwater metagenome</name>
    <dbReference type="NCBI Taxonomy" id="449393"/>
    <lineage>
        <taxon>unclassified sequences</taxon>
        <taxon>metagenomes</taxon>
        <taxon>ecological metagenomes</taxon>
    </lineage>
</organism>
<reference evidence="2" key="1">
    <citation type="submission" date="2020-05" db="EMBL/GenBank/DDBJ databases">
        <authorList>
            <person name="Chiriac C."/>
            <person name="Salcher M."/>
            <person name="Ghai R."/>
            <person name="Kavagutti S V."/>
        </authorList>
    </citation>
    <scope>NUCLEOTIDE SEQUENCE</scope>
</reference>
<evidence type="ECO:0000256" key="1">
    <source>
        <dbReference type="SAM" id="Phobius"/>
    </source>
</evidence>
<dbReference type="EMBL" id="CAEZXA010000190">
    <property type="protein sequence ID" value="CAB4687356.1"/>
    <property type="molecule type" value="Genomic_DNA"/>
</dbReference>